<gene>
    <name evidence="2" type="ORF">SAMN04489832_0162</name>
</gene>
<dbReference type="OrthoDB" id="1956004at2"/>
<evidence type="ECO:0000313" key="2">
    <source>
        <dbReference type="EMBL" id="SIM47524.1"/>
    </source>
</evidence>
<feature type="signal peptide" evidence="1">
    <location>
        <begin position="1"/>
        <end position="27"/>
    </location>
</feature>
<dbReference type="STRING" id="709881.SAMN04489832_0162"/>
<dbReference type="RefSeq" id="WP_074307885.1">
    <property type="nucleotide sequence ID" value="NZ_FSQT01000001.1"/>
</dbReference>
<sequence length="431" mass="44975">MIRTLRTLGRVTAVLALPLLTSLPAYAAVPDSLPAQAAPAADHVIFIGLDGFDYDYLGEVPTPNIDQLVKRGSVTESTGVMQSITNPSWSSIATGAWPERHLNTAYVYDPVSHSARGQERDLAVPTIAEAVRAQGGTVMSSQWFIVQNHGTAYGDPEGIYTQPGGDCSRRVEDIVKVIKGEPVKSGAIMVTAPKIPDLMAVYCDALDAIGHEGGDHDPRIPGALADLDAQIGRIVQATKDADIFGRTTFVITGDHGMTTFTKGFGTQVIDAIAKAGYKAELLGTGKTPMPDTDAVIVVGGIGSLHLVGAAKNDPQAVAKIKAALEATPHVSKVFDKAAQQAMHMSPRFGELVIEPEPGWSIGGDPAGGVAGRHGATTELHIPLVLSGAGVLPGVHPVDPHHVDIAPTIAALLGIQPPSGAQGRVLSESIRD</sequence>
<name>A0A1N5TGT8_9ACTN</name>
<dbReference type="Gene3D" id="3.40.720.10">
    <property type="entry name" value="Alkaline Phosphatase, subunit A"/>
    <property type="match status" value="1"/>
</dbReference>
<dbReference type="Pfam" id="PF01663">
    <property type="entry name" value="Phosphodiest"/>
    <property type="match status" value="1"/>
</dbReference>
<accession>A0A1N5TGT8</accession>
<dbReference type="SUPFAM" id="SSF53649">
    <property type="entry name" value="Alkaline phosphatase-like"/>
    <property type="match status" value="1"/>
</dbReference>
<dbReference type="InterPro" id="IPR002591">
    <property type="entry name" value="Phosphodiest/P_Trfase"/>
</dbReference>
<dbReference type="Proteomes" id="UP000185124">
    <property type="component" value="Unassembled WGS sequence"/>
</dbReference>
<dbReference type="PANTHER" id="PTHR10151:SF120">
    <property type="entry name" value="BIS(5'-ADENOSYL)-TRIPHOSPHATASE"/>
    <property type="match status" value="1"/>
</dbReference>
<protein>
    <submittedName>
        <fullName evidence="2">Predicted pyrophosphatase or phosphodiesterase, AlkP superfamily</fullName>
    </submittedName>
</protein>
<proteinExistence type="predicted"/>
<evidence type="ECO:0000313" key="3">
    <source>
        <dbReference type="Proteomes" id="UP000185124"/>
    </source>
</evidence>
<evidence type="ECO:0000256" key="1">
    <source>
        <dbReference type="SAM" id="SignalP"/>
    </source>
</evidence>
<feature type="chain" id="PRO_5012997841" evidence="1">
    <location>
        <begin position="28"/>
        <end position="431"/>
    </location>
</feature>
<keyword evidence="3" id="KW-1185">Reference proteome</keyword>
<dbReference type="PANTHER" id="PTHR10151">
    <property type="entry name" value="ECTONUCLEOTIDE PYROPHOSPHATASE/PHOSPHODIESTERASE"/>
    <property type="match status" value="1"/>
</dbReference>
<dbReference type="EMBL" id="FSQT01000001">
    <property type="protein sequence ID" value="SIM47524.1"/>
    <property type="molecule type" value="Genomic_DNA"/>
</dbReference>
<dbReference type="InterPro" id="IPR017850">
    <property type="entry name" value="Alkaline_phosphatase_core_sf"/>
</dbReference>
<dbReference type="GO" id="GO:0016787">
    <property type="term" value="F:hydrolase activity"/>
    <property type="evidence" value="ECO:0007669"/>
    <property type="project" value="UniProtKB-ARBA"/>
</dbReference>
<reference evidence="3" key="1">
    <citation type="submission" date="2016-12" db="EMBL/GenBank/DDBJ databases">
        <authorList>
            <person name="Varghese N."/>
            <person name="Submissions S."/>
        </authorList>
    </citation>
    <scope>NUCLEOTIDE SEQUENCE [LARGE SCALE GENOMIC DNA]</scope>
    <source>
        <strain evidence="3">DSM 45599</strain>
    </source>
</reference>
<keyword evidence="1" id="KW-0732">Signal</keyword>
<dbReference type="AlphaFoldDB" id="A0A1N5TGT8"/>
<organism evidence="2 3">
    <name type="scientific">Micromonospora cremea</name>
    <dbReference type="NCBI Taxonomy" id="709881"/>
    <lineage>
        <taxon>Bacteria</taxon>
        <taxon>Bacillati</taxon>
        <taxon>Actinomycetota</taxon>
        <taxon>Actinomycetes</taxon>
        <taxon>Micromonosporales</taxon>
        <taxon>Micromonosporaceae</taxon>
        <taxon>Micromonospora</taxon>
    </lineage>
</organism>